<reference evidence="3 4" key="1">
    <citation type="submission" date="2019-04" db="EMBL/GenBank/DDBJ databases">
        <title>Friends and foes A comparative genomics studyof 23 Aspergillus species from section Flavi.</title>
        <authorList>
            <consortium name="DOE Joint Genome Institute"/>
            <person name="Kjaerbolling I."/>
            <person name="Vesth T."/>
            <person name="Frisvad J.C."/>
            <person name="Nybo J.L."/>
            <person name="Theobald S."/>
            <person name="Kildgaard S."/>
            <person name="Isbrandt T."/>
            <person name="Kuo A."/>
            <person name="Sato A."/>
            <person name="Lyhne E.K."/>
            <person name="Kogle M.E."/>
            <person name="Wiebenga A."/>
            <person name="Kun R.S."/>
            <person name="Lubbers R.J."/>
            <person name="Makela M.R."/>
            <person name="Barry K."/>
            <person name="Chovatia M."/>
            <person name="Clum A."/>
            <person name="Daum C."/>
            <person name="Haridas S."/>
            <person name="He G."/>
            <person name="LaButti K."/>
            <person name="Lipzen A."/>
            <person name="Mondo S."/>
            <person name="Riley R."/>
            <person name="Salamov A."/>
            <person name="Simmons B.A."/>
            <person name="Magnuson J.K."/>
            <person name="Henrissat B."/>
            <person name="Mortensen U.H."/>
            <person name="Larsen T.O."/>
            <person name="Devries R.P."/>
            <person name="Grigoriev I.V."/>
            <person name="Machida M."/>
            <person name="Baker S.E."/>
            <person name="Andersen M.R."/>
        </authorList>
    </citation>
    <scope>NUCLEOTIDE SEQUENCE [LARGE SCALE GENOMIC DNA]</scope>
    <source>
        <strain evidence="3 4">IBT 29228</strain>
    </source>
</reference>
<evidence type="ECO:0000313" key="4">
    <source>
        <dbReference type="Proteomes" id="UP000326198"/>
    </source>
</evidence>
<dbReference type="PANTHER" id="PTHR43546">
    <property type="entry name" value="UPF0173 METAL-DEPENDENT HYDROLASE MJ1163-RELATED"/>
    <property type="match status" value="1"/>
</dbReference>
<dbReference type="AlphaFoldDB" id="A0A5N7B8C4"/>
<dbReference type="OrthoDB" id="332863at2759"/>
<protein>
    <submittedName>
        <fullName evidence="3">Beta-lactamase superfamily domain-containing protein</fullName>
    </submittedName>
</protein>
<evidence type="ECO:0000313" key="3">
    <source>
        <dbReference type="EMBL" id="KAE8377997.1"/>
    </source>
</evidence>
<gene>
    <name evidence="3" type="ORF">BDV26DRAFT_304634</name>
</gene>
<feature type="domain" description="Metallo-beta-lactamase" evidence="2">
    <location>
        <begin position="72"/>
        <end position="253"/>
    </location>
</feature>
<proteinExistence type="predicted"/>
<dbReference type="InterPro" id="IPR001279">
    <property type="entry name" value="Metallo-B-lactamas"/>
</dbReference>
<keyword evidence="4" id="KW-1185">Reference proteome</keyword>
<sequence>MTPSLNTATTTTTSSLTFTHITTATAILNIDGINFLTDPFFGEVGTHESPADWSKARLKEDFGLDEVPPPGQLTISEPPAMKLHDLPPIDAILLSHEDHLDNLDPQGRKLLDGRRVFTTVDGARNLQPRPAVVGLRPWETVTSIIGGKEFRITGTPCKHFPIGEVTGFIIETDSFGIHEASGKPNAIYFSGDTVYIDELQKIKERVHVTAAILNLGNATFEFPIGPIQITMDGKQAVKLVQDIEADIMVPMHFESWAHFTEHGKDLAEVFGDAGIMHKICWTTPGIPKTVY</sequence>
<dbReference type="GO" id="GO:0016787">
    <property type="term" value="F:hydrolase activity"/>
    <property type="evidence" value="ECO:0007669"/>
    <property type="project" value="UniProtKB-KW"/>
</dbReference>
<dbReference type="Pfam" id="PF12706">
    <property type="entry name" value="Lactamase_B_2"/>
    <property type="match status" value="1"/>
</dbReference>
<accession>A0A5N7B8C4</accession>
<keyword evidence="1" id="KW-0378">Hydrolase</keyword>
<dbReference type="InterPro" id="IPR050114">
    <property type="entry name" value="UPF0173_UPF0282_UlaG_hydrolase"/>
</dbReference>
<dbReference type="EMBL" id="ML736214">
    <property type="protein sequence ID" value="KAE8377997.1"/>
    <property type="molecule type" value="Genomic_DNA"/>
</dbReference>
<organism evidence="3 4">
    <name type="scientific">Aspergillus bertholletiae</name>
    <dbReference type="NCBI Taxonomy" id="1226010"/>
    <lineage>
        <taxon>Eukaryota</taxon>
        <taxon>Fungi</taxon>
        <taxon>Dikarya</taxon>
        <taxon>Ascomycota</taxon>
        <taxon>Pezizomycotina</taxon>
        <taxon>Eurotiomycetes</taxon>
        <taxon>Eurotiomycetidae</taxon>
        <taxon>Eurotiales</taxon>
        <taxon>Aspergillaceae</taxon>
        <taxon>Aspergillus</taxon>
        <taxon>Aspergillus subgen. Circumdati</taxon>
    </lineage>
</organism>
<dbReference type="Proteomes" id="UP000326198">
    <property type="component" value="Unassembled WGS sequence"/>
</dbReference>
<dbReference type="InterPro" id="IPR036866">
    <property type="entry name" value="RibonucZ/Hydroxyglut_hydro"/>
</dbReference>
<dbReference type="Gene3D" id="3.60.15.10">
    <property type="entry name" value="Ribonuclease Z/Hydroxyacylglutathione hydrolase-like"/>
    <property type="match status" value="1"/>
</dbReference>
<dbReference type="SUPFAM" id="SSF56281">
    <property type="entry name" value="Metallo-hydrolase/oxidoreductase"/>
    <property type="match status" value="1"/>
</dbReference>
<dbReference type="PANTHER" id="PTHR43546:SF9">
    <property type="entry name" value="L-ASCORBATE-6-PHOSPHATE LACTONASE ULAG-RELATED"/>
    <property type="match status" value="1"/>
</dbReference>
<evidence type="ECO:0000259" key="2">
    <source>
        <dbReference type="Pfam" id="PF12706"/>
    </source>
</evidence>
<name>A0A5N7B8C4_9EURO</name>
<evidence type="ECO:0000256" key="1">
    <source>
        <dbReference type="ARBA" id="ARBA00022801"/>
    </source>
</evidence>